<evidence type="ECO:0000313" key="2">
    <source>
        <dbReference type="Proteomes" id="UP000054567"/>
    </source>
</evidence>
<evidence type="ECO:0000313" key="1">
    <source>
        <dbReference type="EMBL" id="KMM72931.1"/>
    </source>
</evidence>
<reference evidence="1 2" key="1">
    <citation type="submission" date="2007-06" db="EMBL/GenBank/DDBJ databases">
        <title>The Genome Sequence of Coccidioides posadasii RMSCC_3488.</title>
        <authorList>
            <consortium name="Coccidioides Genome Resources Consortium"/>
            <consortium name="The Broad Institute Genome Sequencing Platform"/>
            <person name="Henn M.R."/>
            <person name="Sykes S."/>
            <person name="Young S."/>
            <person name="Jaffe D."/>
            <person name="Berlin A."/>
            <person name="Alvarez P."/>
            <person name="Butler J."/>
            <person name="Gnerre S."/>
            <person name="Grabherr M."/>
            <person name="Mauceli E."/>
            <person name="Brockman W."/>
            <person name="Kodira C."/>
            <person name="Alvarado L."/>
            <person name="Zeng Q."/>
            <person name="Crawford M."/>
            <person name="Antoine C."/>
            <person name="Devon K."/>
            <person name="Galgiani J."/>
            <person name="Orsborn K."/>
            <person name="Lewis M.L."/>
            <person name="Nusbaum C."/>
            <person name="Galagan J."/>
            <person name="Birren B."/>
        </authorList>
    </citation>
    <scope>NUCLEOTIDE SEQUENCE [LARGE SCALE GENOMIC DNA]</scope>
    <source>
        <strain evidence="1 2">RMSCC 3488</strain>
    </source>
</reference>
<dbReference type="AlphaFoldDB" id="A0A0J6FIB2"/>
<dbReference type="EMBL" id="DS268114">
    <property type="protein sequence ID" value="KMM72931.1"/>
    <property type="molecule type" value="Genomic_DNA"/>
</dbReference>
<name>A0A0J6FIB2_COCPO</name>
<reference evidence="2" key="3">
    <citation type="journal article" date="2010" name="Genome Res.">
        <title>Population genomic sequencing of Coccidioides fungi reveals recent hybridization and transposon control.</title>
        <authorList>
            <person name="Neafsey D.E."/>
            <person name="Barker B.M."/>
            <person name="Sharpton T.J."/>
            <person name="Stajich J.E."/>
            <person name="Park D.J."/>
            <person name="Whiston E."/>
            <person name="Hung C.-Y."/>
            <person name="McMahan C."/>
            <person name="White J."/>
            <person name="Sykes S."/>
            <person name="Heiman D."/>
            <person name="Young S."/>
            <person name="Zeng Q."/>
            <person name="Abouelleil A."/>
            <person name="Aftuck L."/>
            <person name="Bessette D."/>
            <person name="Brown A."/>
            <person name="FitzGerald M."/>
            <person name="Lui A."/>
            <person name="Macdonald J.P."/>
            <person name="Priest M."/>
            <person name="Orbach M.J."/>
            <person name="Galgiani J.N."/>
            <person name="Kirkland T.N."/>
            <person name="Cole G.T."/>
            <person name="Birren B.W."/>
            <person name="Henn M.R."/>
            <person name="Taylor J.W."/>
            <person name="Rounsley S.D."/>
        </authorList>
    </citation>
    <scope>NUCLEOTIDE SEQUENCE [LARGE SCALE GENOMIC DNA]</scope>
    <source>
        <strain evidence="2">RMSCC 3488</strain>
    </source>
</reference>
<sequence length="102" mass="11529">MDFRNSFDNQIKYHYRSTPTSIHAPGVTFYEPSGGKVDSEWRTIMDVRTAGSYPRAFDHFSPPNLQTQLCELNFGSVFLYGMSPCDSIIYHTLQLAGPFPSA</sequence>
<reference evidence="2" key="2">
    <citation type="journal article" date="2009" name="Genome Res.">
        <title>Comparative genomic analyses of the human fungal pathogens Coccidioides and their relatives.</title>
        <authorList>
            <person name="Sharpton T.J."/>
            <person name="Stajich J.E."/>
            <person name="Rounsley S.D."/>
            <person name="Gardner M.J."/>
            <person name="Wortman J.R."/>
            <person name="Jordar V.S."/>
            <person name="Maiti R."/>
            <person name="Kodira C.D."/>
            <person name="Neafsey D.E."/>
            <person name="Zeng Q."/>
            <person name="Hung C.-Y."/>
            <person name="McMahan C."/>
            <person name="Muszewska A."/>
            <person name="Grynberg M."/>
            <person name="Mandel M.A."/>
            <person name="Kellner E.M."/>
            <person name="Barker B.M."/>
            <person name="Galgiani J.N."/>
            <person name="Orbach M.J."/>
            <person name="Kirkland T.N."/>
            <person name="Cole G.T."/>
            <person name="Henn M.R."/>
            <person name="Birren B.W."/>
            <person name="Taylor J.W."/>
        </authorList>
    </citation>
    <scope>NUCLEOTIDE SEQUENCE [LARGE SCALE GENOMIC DNA]</scope>
    <source>
        <strain evidence="2">RMSCC 3488</strain>
    </source>
</reference>
<dbReference type="VEuPathDB" id="FungiDB:CPAG_09221"/>
<proteinExistence type="predicted"/>
<organism evidence="1 2">
    <name type="scientific">Coccidioides posadasii RMSCC 3488</name>
    <dbReference type="NCBI Taxonomy" id="454284"/>
    <lineage>
        <taxon>Eukaryota</taxon>
        <taxon>Fungi</taxon>
        <taxon>Dikarya</taxon>
        <taxon>Ascomycota</taxon>
        <taxon>Pezizomycotina</taxon>
        <taxon>Eurotiomycetes</taxon>
        <taxon>Eurotiomycetidae</taxon>
        <taxon>Onygenales</taxon>
        <taxon>Onygenaceae</taxon>
        <taxon>Coccidioides</taxon>
    </lineage>
</organism>
<accession>A0A0J6FIB2</accession>
<dbReference type="Proteomes" id="UP000054567">
    <property type="component" value="Unassembled WGS sequence"/>
</dbReference>
<gene>
    <name evidence="1" type="ORF">CPAG_09221</name>
</gene>
<protein>
    <submittedName>
        <fullName evidence="1">Uncharacterized protein</fullName>
    </submittedName>
</protein>